<dbReference type="SUPFAM" id="SSF48208">
    <property type="entry name" value="Six-hairpin glycosidases"/>
    <property type="match status" value="1"/>
</dbReference>
<keyword evidence="2" id="KW-1185">Reference proteome</keyword>
<dbReference type="AlphaFoldDB" id="F7YU22"/>
<name>F7YU22_9THEM</name>
<organism evidence="1 2">
    <name type="scientific">Pseudothermotoga thermarum DSM 5069</name>
    <dbReference type="NCBI Taxonomy" id="688269"/>
    <lineage>
        <taxon>Bacteria</taxon>
        <taxon>Thermotogati</taxon>
        <taxon>Thermotogota</taxon>
        <taxon>Thermotogae</taxon>
        <taxon>Thermotogales</taxon>
        <taxon>Thermotogaceae</taxon>
        <taxon>Pseudothermotoga</taxon>
    </lineage>
</organism>
<dbReference type="STRING" id="688269.Theth_1553"/>
<dbReference type="RefSeq" id="WP_013932818.1">
    <property type="nucleotide sequence ID" value="NC_015707.1"/>
</dbReference>
<dbReference type="Proteomes" id="UP000006804">
    <property type="component" value="Chromosome"/>
</dbReference>
<evidence type="ECO:0000313" key="2">
    <source>
        <dbReference type="Proteomes" id="UP000006804"/>
    </source>
</evidence>
<dbReference type="EMBL" id="CP002351">
    <property type="protein sequence ID" value="AEH51606.1"/>
    <property type="molecule type" value="Genomic_DNA"/>
</dbReference>
<dbReference type="OrthoDB" id="9795873at2"/>
<gene>
    <name evidence="1" type="ORF">Theth_1553</name>
</gene>
<sequence precursor="true">MKLFLSCIMIVFLTVVLAMPISLNIEHLEKTLAQWFYLKDQQVKGYWVYAERKDDKYIPTTALSEGDFCVDDVARVILLYSEAYEIMKDEMYLKLALDASKFVLQMQASDGEFYNFAYLDGTINQHGSTSRKSTSWWALRAFWALAKLYNVSKDQNLLEPLQRAFKAILRNPPNYNDQKAIYLLGLCEYAKISSDTVKIIESIAKELQNCIKQSGIFEGFFSWNNQRFAWNGWGNRYAEALIEAYKTTGIESLLQTAVDSLKKQIPLLLGTGFVYSVDKAVKLFPELSYAVESLLVASAKAYHITKEEQLAFLCALTGGWYFGLNRLNQPMVGPKGEGYDGMEYMHINHNAGAESTICAQRSILYLSTLPEFYQRLATESKLVGMNGLMILEAESFDPGVSDVSTIIGDFGAGAAIAFKGKARLRWTNLKLTDPATLAVSGAFKSAKITVIAGNNLSSELIGEGIFEIGKLEPASTLRISLEGEGIIDQLILLPERIGISIELDGKYFTLVYSPQDKLQLKEEAIFVSLKELIVQEIAANYIEHGEYLLLDLNRLFNNDGIGFREKPANFDNLGGVVGSYYPGEFLKEGILMVEQVPFMIKIEGKDNVRMRSQKILFEQPIKVKKIHLLCSANHGDYETAIFVNEQPLKFLVRDWCVGKKPIQFEYRYLATGEKQFINCGIDHITVNVDSIIEEIVFSDSINVHVFAVTLQLCE</sequence>
<dbReference type="KEGG" id="tta:Theth_1553"/>
<dbReference type="eggNOG" id="COG1331">
    <property type="taxonomic scope" value="Bacteria"/>
</dbReference>
<dbReference type="PATRIC" id="fig|688269.3.peg.1602"/>
<dbReference type="InterPro" id="IPR008928">
    <property type="entry name" value="6-hairpin_glycosidase_sf"/>
</dbReference>
<dbReference type="GO" id="GO:0005975">
    <property type="term" value="P:carbohydrate metabolic process"/>
    <property type="evidence" value="ECO:0007669"/>
    <property type="project" value="InterPro"/>
</dbReference>
<proteinExistence type="predicted"/>
<protein>
    <submittedName>
        <fullName evidence="1">Uncharacterized protein</fullName>
    </submittedName>
</protein>
<evidence type="ECO:0000313" key="1">
    <source>
        <dbReference type="EMBL" id="AEH51606.1"/>
    </source>
</evidence>
<reference evidence="1 2" key="1">
    <citation type="submission" date="2010-11" db="EMBL/GenBank/DDBJ databases">
        <title>The complete genome of Thermotoga thermarum DSM 5069.</title>
        <authorList>
            <consortium name="US DOE Joint Genome Institute (JGI-PGF)"/>
            <person name="Lucas S."/>
            <person name="Copeland A."/>
            <person name="Lapidus A."/>
            <person name="Bruce D."/>
            <person name="Goodwin L."/>
            <person name="Pitluck S."/>
            <person name="Kyrpides N."/>
            <person name="Mavromatis K."/>
            <person name="Ivanova N."/>
            <person name="Zeytun A."/>
            <person name="Brettin T."/>
            <person name="Detter J.C."/>
            <person name="Tapia R."/>
            <person name="Han C."/>
            <person name="Land M."/>
            <person name="Hauser L."/>
            <person name="Markowitz V."/>
            <person name="Cheng J.-F."/>
            <person name="Hugenholtz P."/>
            <person name="Woyke T."/>
            <person name="Wu D."/>
            <person name="Spring S."/>
            <person name="Schroeder M."/>
            <person name="Brambilla E."/>
            <person name="Klenk H.-P."/>
            <person name="Eisen J.A."/>
        </authorList>
    </citation>
    <scope>NUCLEOTIDE SEQUENCE [LARGE SCALE GENOMIC DNA]</scope>
    <source>
        <strain evidence="1 2">DSM 5069</strain>
    </source>
</reference>
<accession>F7YU22</accession>
<dbReference type="HOGENOM" id="CLU_384914_0_0_0"/>